<keyword evidence="2 5" id="KW-0808">Transferase</keyword>
<feature type="binding site" evidence="2">
    <location>
        <begin position="125"/>
        <end position="126"/>
    </location>
    <ligand>
        <name>ATP</name>
        <dbReference type="ChEBI" id="CHEBI:30616"/>
    </ligand>
</feature>
<dbReference type="InterPro" id="IPR010918">
    <property type="entry name" value="PurM-like_C_dom"/>
</dbReference>
<evidence type="ECO:0000259" key="3">
    <source>
        <dbReference type="Pfam" id="PF00586"/>
    </source>
</evidence>
<feature type="domain" description="PurM-like C-terminal" evidence="4">
    <location>
        <begin position="157"/>
        <end position="307"/>
    </location>
</feature>
<keyword evidence="2" id="KW-0460">Magnesium</keyword>
<dbReference type="SUPFAM" id="SSF56042">
    <property type="entry name" value="PurM C-terminal domain-like"/>
    <property type="match status" value="1"/>
</dbReference>
<dbReference type="UniPathway" id="UPA00060">
    <property type="reaction ID" value="UER00142"/>
</dbReference>
<dbReference type="NCBIfam" id="TIGR01379">
    <property type="entry name" value="thiL"/>
    <property type="match status" value="1"/>
</dbReference>
<comment type="miscellaneous">
    <text evidence="2">Reaction mechanism of ThiL seems to utilize a direct, inline transfer of the gamma-phosphate of ATP to TMP rather than a phosphorylated enzyme intermediate.</text>
</comment>
<feature type="binding site" evidence="2">
    <location>
        <position position="32"/>
    </location>
    <ligand>
        <name>Mg(2+)</name>
        <dbReference type="ChEBI" id="CHEBI:18420"/>
        <label>4</label>
    </ligand>
</feature>
<evidence type="ECO:0000259" key="4">
    <source>
        <dbReference type="Pfam" id="PF02769"/>
    </source>
</evidence>
<sequence length="336" mass="36446">MDLRQLGEFGLIDRIQKRFPPPASTVLGIGDDAAAILPSKKQHLLLTTDTLIEGVHFDPAFSTFQEVGYKSVMVNVSDIAAMGGTPRYILISLGLTGRQRVEAIDQLYKGIERASRETGLDLIGGNIAFSTGPFFISPTVVGEIPKKEMVTRAGAGEGDHLYVTGTLGDAAAGLALLKKGIDTKLFGRLTRRYRAPQARWREGRLLAKARIPSAMIDLSDGLSSDLSHLMERSGLGAEIDAAEIPLSAPLQRAALQMGVDSIEYALNGGEDYELLFSVPERKLKKLELMIKNGLIKAYRIGKMAPRRTGLMLINPSGRRRALAPGGWDHLKKGEKG</sequence>
<reference evidence="5 6" key="1">
    <citation type="journal article" date="2020" name="Nature">
        <title>Bacterial chemolithoautotrophy via manganese oxidation.</title>
        <authorList>
            <person name="Yu H."/>
            <person name="Leadbetter J.R."/>
        </authorList>
    </citation>
    <scope>NUCLEOTIDE SEQUENCE [LARGE SCALE GENOMIC DNA]</scope>
    <source>
        <strain evidence="5 6">Mn-1</strain>
    </source>
</reference>
<dbReference type="GO" id="GO:0005524">
    <property type="term" value="F:ATP binding"/>
    <property type="evidence" value="ECO:0007669"/>
    <property type="project" value="UniProtKB-UniRule"/>
</dbReference>
<dbReference type="GO" id="GO:0000287">
    <property type="term" value="F:magnesium ion binding"/>
    <property type="evidence" value="ECO:0007669"/>
    <property type="project" value="UniProtKB-UniRule"/>
</dbReference>
<dbReference type="InterPro" id="IPR036676">
    <property type="entry name" value="PurM-like_C_sf"/>
</dbReference>
<feature type="binding site" evidence="2">
    <location>
        <position position="49"/>
    </location>
    <ligand>
        <name>Mg(2+)</name>
        <dbReference type="ChEBI" id="CHEBI:18420"/>
        <label>1</label>
    </ligand>
</feature>
<keyword evidence="2" id="KW-0479">Metal-binding</keyword>
<dbReference type="PANTHER" id="PTHR30270:SF0">
    <property type="entry name" value="THIAMINE-MONOPHOSPHATE KINASE"/>
    <property type="match status" value="1"/>
</dbReference>
<dbReference type="GO" id="GO:0009228">
    <property type="term" value="P:thiamine biosynthetic process"/>
    <property type="evidence" value="ECO:0007669"/>
    <property type="project" value="UniProtKB-KW"/>
</dbReference>
<dbReference type="GO" id="GO:0009229">
    <property type="term" value="P:thiamine diphosphate biosynthetic process"/>
    <property type="evidence" value="ECO:0007669"/>
    <property type="project" value="UniProtKB-UniRule"/>
</dbReference>
<feature type="binding site" evidence="2">
    <location>
        <position position="78"/>
    </location>
    <ligand>
        <name>Mg(2+)</name>
        <dbReference type="ChEBI" id="CHEBI:18420"/>
        <label>4</label>
    </ligand>
</feature>
<feature type="binding site" evidence="2">
    <location>
        <position position="78"/>
    </location>
    <ligand>
        <name>Mg(2+)</name>
        <dbReference type="ChEBI" id="CHEBI:18420"/>
        <label>2</label>
    </ligand>
</feature>
<evidence type="ECO:0000256" key="1">
    <source>
        <dbReference type="ARBA" id="ARBA00022977"/>
    </source>
</evidence>
<feature type="binding site" evidence="2">
    <location>
        <position position="32"/>
    </location>
    <ligand>
        <name>Mg(2+)</name>
        <dbReference type="ChEBI" id="CHEBI:18420"/>
        <label>3</label>
    </ligand>
</feature>
<name>A0A7X6DLE9_9BACT</name>
<evidence type="ECO:0000256" key="2">
    <source>
        <dbReference type="HAMAP-Rule" id="MF_02128"/>
    </source>
</evidence>
<comment type="function">
    <text evidence="2">Catalyzes the ATP-dependent phosphorylation of thiamine-monophosphate (TMP) to form thiamine-pyrophosphate (TPP), the active form of vitamin B1.</text>
</comment>
<feature type="binding site" evidence="2">
    <location>
        <position position="270"/>
    </location>
    <ligand>
        <name>substrate</name>
    </ligand>
</feature>
<feature type="binding site" evidence="2">
    <location>
        <position position="49"/>
    </location>
    <ligand>
        <name>Mg(2+)</name>
        <dbReference type="ChEBI" id="CHEBI:18420"/>
        <label>2</label>
    </ligand>
</feature>
<feature type="domain" description="PurM-like N-terminal" evidence="3">
    <location>
        <begin position="30"/>
        <end position="144"/>
    </location>
</feature>
<comment type="pathway">
    <text evidence="2">Cofactor biosynthesis; thiamine diphosphate biosynthesis; thiamine diphosphate from thiamine phosphate: step 1/1.</text>
</comment>
<dbReference type="Proteomes" id="UP000534783">
    <property type="component" value="Unassembled WGS sequence"/>
</dbReference>
<dbReference type="InterPro" id="IPR036921">
    <property type="entry name" value="PurM-like_N_sf"/>
</dbReference>
<dbReference type="InterPro" id="IPR016188">
    <property type="entry name" value="PurM-like_N"/>
</dbReference>
<dbReference type="Pfam" id="PF00586">
    <property type="entry name" value="AIRS"/>
    <property type="match status" value="1"/>
</dbReference>
<proteinExistence type="inferred from homology"/>
<organism evidence="5 6">
    <name type="scientific">Candidatus Manganitrophus noduliformans</name>
    <dbReference type="NCBI Taxonomy" id="2606439"/>
    <lineage>
        <taxon>Bacteria</taxon>
        <taxon>Pseudomonadati</taxon>
        <taxon>Nitrospirota</taxon>
        <taxon>Nitrospiria</taxon>
        <taxon>Candidatus Troglogloeales</taxon>
        <taxon>Candidatus Manganitrophaceae</taxon>
        <taxon>Candidatus Manganitrophus</taxon>
    </lineage>
</organism>
<accession>A0A7X6DLE9</accession>
<feature type="binding site" evidence="2">
    <location>
        <position position="56"/>
    </location>
    <ligand>
        <name>substrate</name>
    </ligand>
</feature>
<keyword evidence="2" id="KW-0067">ATP-binding</keyword>
<dbReference type="HAMAP" id="MF_02128">
    <property type="entry name" value="TMP_kinase"/>
    <property type="match status" value="1"/>
</dbReference>
<dbReference type="EMBL" id="VTOW01000001">
    <property type="protein sequence ID" value="NKE69380.1"/>
    <property type="molecule type" value="Genomic_DNA"/>
</dbReference>
<feature type="binding site" evidence="2">
    <location>
        <position position="152"/>
    </location>
    <ligand>
        <name>ATP</name>
        <dbReference type="ChEBI" id="CHEBI:30616"/>
    </ligand>
</feature>
<feature type="binding site" evidence="2">
    <location>
        <position position="217"/>
    </location>
    <ligand>
        <name>Mg(2+)</name>
        <dbReference type="ChEBI" id="CHEBI:18420"/>
        <label>3</label>
    </ligand>
</feature>
<feature type="binding site" evidence="2">
    <location>
        <position position="219"/>
    </location>
    <ligand>
        <name>ATP</name>
        <dbReference type="ChEBI" id="CHEBI:30616"/>
    </ligand>
</feature>
<dbReference type="Gene3D" id="3.30.1330.10">
    <property type="entry name" value="PurM-like, N-terminal domain"/>
    <property type="match status" value="1"/>
</dbReference>
<dbReference type="Gene3D" id="3.90.650.10">
    <property type="entry name" value="PurM-like C-terminal domain"/>
    <property type="match status" value="1"/>
</dbReference>
<feature type="binding site" evidence="2">
    <location>
        <position position="327"/>
    </location>
    <ligand>
        <name>substrate</name>
    </ligand>
</feature>
<comment type="similarity">
    <text evidence="2">Belongs to the thiamine-monophosphate kinase family.</text>
</comment>
<dbReference type="PANTHER" id="PTHR30270">
    <property type="entry name" value="THIAMINE-MONOPHOSPHATE KINASE"/>
    <property type="match status" value="1"/>
</dbReference>
<protein>
    <recommendedName>
        <fullName evidence="2">Thiamine-monophosphate kinase</fullName>
        <shortName evidence="2">TMP kinase</shortName>
        <shortName evidence="2">Thiamine-phosphate kinase</shortName>
        <ecNumber evidence="2">2.7.4.16</ecNumber>
    </recommendedName>
</protein>
<keyword evidence="6" id="KW-1185">Reference proteome</keyword>
<feature type="binding site" evidence="2">
    <location>
        <position position="108"/>
    </location>
    <ligand>
        <name>ATP</name>
        <dbReference type="ChEBI" id="CHEBI:30616"/>
    </ligand>
</feature>
<dbReference type="PIRSF" id="PIRSF005303">
    <property type="entry name" value="Thiam_monoph_kin"/>
    <property type="match status" value="1"/>
</dbReference>
<dbReference type="CDD" id="cd02194">
    <property type="entry name" value="ThiL"/>
    <property type="match status" value="1"/>
</dbReference>
<dbReference type="InterPro" id="IPR006283">
    <property type="entry name" value="ThiL-like"/>
</dbReference>
<keyword evidence="2 5" id="KW-0418">Kinase</keyword>
<evidence type="ECO:0000313" key="5">
    <source>
        <dbReference type="EMBL" id="NKE69380.1"/>
    </source>
</evidence>
<gene>
    <name evidence="2 5" type="primary">thiL</name>
    <name evidence="5" type="ORF">MNODULE_01250</name>
</gene>
<evidence type="ECO:0000313" key="6">
    <source>
        <dbReference type="Proteomes" id="UP000534783"/>
    </source>
</evidence>
<comment type="catalytic activity">
    <reaction evidence="2">
        <text>thiamine phosphate + ATP = thiamine diphosphate + ADP</text>
        <dbReference type="Rhea" id="RHEA:15913"/>
        <dbReference type="ChEBI" id="CHEBI:30616"/>
        <dbReference type="ChEBI" id="CHEBI:37575"/>
        <dbReference type="ChEBI" id="CHEBI:58937"/>
        <dbReference type="ChEBI" id="CHEBI:456216"/>
        <dbReference type="EC" id="2.7.4.16"/>
    </reaction>
</comment>
<dbReference type="RefSeq" id="WP_168057683.1">
    <property type="nucleotide sequence ID" value="NZ_VTOW01000001.1"/>
</dbReference>
<comment type="caution">
    <text evidence="5">The sequence shown here is derived from an EMBL/GenBank/DDBJ whole genome shotgun (WGS) entry which is preliminary data.</text>
</comment>
<feature type="binding site" evidence="2">
    <location>
        <position position="126"/>
    </location>
    <ligand>
        <name>Mg(2+)</name>
        <dbReference type="ChEBI" id="CHEBI:18420"/>
        <label>1</label>
    </ligand>
</feature>
<keyword evidence="1 2" id="KW-0784">Thiamine biosynthesis</keyword>
<feature type="binding site" evidence="2">
    <location>
        <position position="48"/>
    </location>
    <ligand>
        <name>Mg(2+)</name>
        <dbReference type="ChEBI" id="CHEBI:18420"/>
        <label>1</label>
    </ligand>
</feature>
<dbReference type="Pfam" id="PF02769">
    <property type="entry name" value="AIRS_C"/>
    <property type="match status" value="1"/>
</dbReference>
<feature type="binding site" evidence="2">
    <location>
        <position position="78"/>
    </location>
    <ligand>
        <name>Mg(2+)</name>
        <dbReference type="ChEBI" id="CHEBI:18420"/>
        <label>3</label>
    </ligand>
</feature>
<dbReference type="AlphaFoldDB" id="A0A7X6DLE9"/>
<dbReference type="EC" id="2.7.4.16" evidence="2"/>
<dbReference type="SUPFAM" id="SSF55326">
    <property type="entry name" value="PurM N-terminal domain-like"/>
    <property type="match status" value="1"/>
</dbReference>
<feature type="binding site" evidence="2">
    <location>
        <position position="220"/>
    </location>
    <ligand>
        <name>Mg(2+)</name>
        <dbReference type="ChEBI" id="CHEBI:18420"/>
        <label>5</label>
    </ligand>
</feature>
<dbReference type="GO" id="GO:0009030">
    <property type="term" value="F:thiamine-phosphate kinase activity"/>
    <property type="evidence" value="ECO:0007669"/>
    <property type="project" value="UniProtKB-UniRule"/>
</dbReference>
<feature type="binding site" evidence="2">
    <location>
        <position position="47"/>
    </location>
    <ligand>
        <name>Mg(2+)</name>
        <dbReference type="ChEBI" id="CHEBI:18420"/>
        <label>4</label>
    </ligand>
</feature>
<keyword evidence="2" id="KW-0547">Nucleotide-binding</keyword>